<keyword evidence="3" id="KW-1185">Reference proteome</keyword>
<feature type="transmembrane region" description="Helical" evidence="1">
    <location>
        <begin position="248"/>
        <end position="267"/>
    </location>
</feature>
<proteinExistence type="predicted"/>
<feature type="transmembrane region" description="Helical" evidence="1">
    <location>
        <begin position="279"/>
        <end position="304"/>
    </location>
</feature>
<dbReference type="Pfam" id="PF25927">
    <property type="entry name" value="DUF7972"/>
    <property type="match status" value="1"/>
</dbReference>
<keyword evidence="1" id="KW-0812">Transmembrane</keyword>
<gene>
    <name evidence="2" type="ORF">SAMN04489841_4240</name>
</gene>
<reference evidence="3" key="1">
    <citation type="submission" date="2016-10" db="EMBL/GenBank/DDBJ databases">
        <authorList>
            <person name="Varghese N."/>
            <person name="Submissions S."/>
        </authorList>
    </citation>
    <scope>NUCLEOTIDE SEQUENCE [LARGE SCALE GENOMIC DNA]</scope>
    <source>
        <strain evidence="3">DSM 25055</strain>
    </source>
</reference>
<dbReference type="AlphaFoldDB" id="A0A1H9R0N7"/>
<accession>A0A1H9R0N7</accession>
<feature type="transmembrane region" description="Helical" evidence="1">
    <location>
        <begin position="26"/>
        <end position="49"/>
    </location>
</feature>
<dbReference type="Proteomes" id="UP000199114">
    <property type="component" value="Unassembled WGS sequence"/>
</dbReference>
<name>A0A1H9R0N7_9EURY</name>
<dbReference type="OrthoDB" id="265845at2157"/>
<protein>
    <submittedName>
        <fullName evidence="2">Uncharacterized protein</fullName>
    </submittedName>
</protein>
<evidence type="ECO:0000313" key="2">
    <source>
        <dbReference type="EMBL" id="SER66401.1"/>
    </source>
</evidence>
<dbReference type="EMBL" id="FOFD01000007">
    <property type="protein sequence ID" value="SER66401.1"/>
    <property type="molecule type" value="Genomic_DNA"/>
</dbReference>
<keyword evidence="1" id="KW-0472">Membrane</keyword>
<evidence type="ECO:0000256" key="1">
    <source>
        <dbReference type="SAM" id="Phobius"/>
    </source>
</evidence>
<sequence length="329" mass="35676">MSKEWARDDPNPVVRWIFLTGSRLRVAAVLSLLFIVLTALLIELGLVYVGPGSNLSTALSSGMLSGLLTLLTVALSINQLILSRLFGSAGSLSEQLESTLDYRRSVEDIADVAVSPNEPSAFLTFLADTLKRRLGDFRHEAASTAVAFDVGDDPEAYVSAVSDYAEHLSTAEELDDPFEVLLLALGEDYAEHLNTTREFQARYGQRLPDETAEVLDDVLELLKGIATMRQFFKTLTLQQELARLSRELIYSGVPAILVTYFLSFVYTSASDMSTAIDPAVMPIVVAVATGVILSPLAVLVASLLRIATVSLYSVSVGTFTPPQETFESG</sequence>
<keyword evidence="1" id="KW-1133">Transmembrane helix</keyword>
<dbReference type="RefSeq" id="WP_090621441.1">
    <property type="nucleotide sequence ID" value="NZ_FOFD01000007.1"/>
</dbReference>
<evidence type="ECO:0000313" key="3">
    <source>
        <dbReference type="Proteomes" id="UP000199114"/>
    </source>
</evidence>
<organism evidence="2 3">
    <name type="scientific">Natrinema salaciae</name>
    <dbReference type="NCBI Taxonomy" id="1186196"/>
    <lineage>
        <taxon>Archaea</taxon>
        <taxon>Methanobacteriati</taxon>
        <taxon>Methanobacteriota</taxon>
        <taxon>Stenosarchaea group</taxon>
        <taxon>Halobacteria</taxon>
        <taxon>Halobacteriales</taxon>
        <taxon>Natrialbaceae</taxon>
        <taxon>Natrinema</taxon>
    </lineage>
</organism>
<dbReference type="InterPro" id="IPR058278">
    <property type="entry name" value="DUF7972"/>
</dbReference>
<feature type="transmembrane region" description="Helical" evidence="1">
    <location>
        <begin position="55"/>
        <end position="77"/>
    </location>
</feature>